<gene>
    <name evidence="1" type="ORF">L6164_016856</name>
</gene>
<protein>
    <submittedName>
        <fullName evidence="1">Uncharacterized protein</fullName>
    </submittedName>
</protein>
<comment type="caution">
    <text evidence="1">The sequence shown here is derived from an EMBL/GenBank/DDBJ whole genome shotgun (WGS) entry which is preliminary data.</text>
</comment>
<evidence type="ECO:0000313" key="2">
    <source>
        <dbReference type="Proteomes" id="UP000828941"/>
    </source>
</evidence>
<proteinExistence type="predicted"/>
<name>A0ACB9N776_BAUVA</name>
<dbReference type="Proteomes" id="UP000828941">
    <property type="component" value="Chromosome 7"/>
</dbReference>
<evidence type="ECO:0000313" key="1">
    <source>
        <dbReference type="EMBL" id="KAI4331908.1"/>
    </source>
</evidence>
<organism evidence="1 2">
    <name type="scientific">Bauhinia variegata</name>
    <name type="common">Purple orchid tree</name>
    <name type="synonym">Phanera variegata</name>
    <dbReference type="NCBI Taxonomy" id="167791"/>
    <lineage>
        <taxon>Eukaryota</taxon>
        <taxon>Viridiplantae</taxon>
        <taxon>Streptophyta</taxon>
        <taxon>Embryophyta</taxon>
        <taxon>Tracheophyta</taxon>
        <taxon>Spermatophyta</taxon>
        <taxon>Magnoliopsida</taxon>
        <taxon>eudicotyledons</taxon>
        <taxon>Gunneridae</taxon>
        <taxon>Pentapetalae</taxon>
        <taxon>rosids</taxon>
        <taxon>fabids</taxon>
        <taxon>Fabales</taxon>
        <taxon>Fabaceae</taxon>
        <taxon>Cercidoideae</taxon>
        <taxon>Cercideae</taxon>
        <taxon>Bauhiniinae</taxon>
        <taxon>Bauhinia</taxon>
    </lineage>
</organism>
<dbReference type="EMBL" id="CM039432">
    <property type="protein sequence ID" value="KAI4331908.1"/>
    <property type="molecule type" value="Genomic_DNA"/>
</dbReference>
<accession>A0ACB9N776</accession>
<keyword evidence="2" id="KW-1185">Reference proteome</keyword>
<reference evidence="1 2" key="1">
    <citation type="journal article" date="2022" name="DNA Res.">
        <title>Chromosomal-level genome assembly of the orchid tree Bauhinia variegata (Leguminosae; Cercidoideae) supports the allotetraploid origin hypothesis of Bauhinia.</title>
        <authorList>
            <person name="Zhong Y."/>
            <person name="Chen Y."/>
            <person name="Zheng D."/>
            <person name="Pang J."/>
            <person name="Liu Y."/>
            <person name="Luo S."/>
            <person name="Meng S."/>
            <person name="Qian L."/>
            <person name="Wei D."/>
            <person name="Dai S."/>
            <person name="Zhou R."/>
        </authorList>
    </citation>
    <scope>NUCLEOTIDE SEQUENCE [LARGE SCALE GENOMIC DNA]</scope>
    <source>
        <strain evidence="1">BV-YZ2020</strain>
    </source>
</reference>
<sequence length="356" mass="39290">MIVSQRTPTSSVVTLPDVVGRDDDREKLINFLLSDDPNGSNIGVITIVGMGGVGKTTLAQLLYNDTRVENHFDKKACHIDLLDLHDISSLTSFPTEGLPTLQTLTINKCRNLEFQTEETWYNYKSLQELRIWVSCHSLTSFSLGCFPALKVLDICGCPNLKSISILDDVSAQSLSCLEVLYLSHSHNLESFPPGGLHTPNLSGLSIVSCEKLASLPEQIGTLATLQTLYLRNHRCLMSCPQGGLPPNLQSLVFETKISPLSIDEWGFQQLTCLSRCENSGDELVNALLKFLDGKGIEHLSSLEEIHIDECKSLKSLQEDRLSPSLKLLTTSLSSIRSKVPESQREALVQDCSHPCH</sequence>